<evidence type="ECO:0000313" key="1">
    <source>
        <dbReference type="EMBL" id="KAJ2801106.1"/>
    </source>
</evidence>
<evidence type="ECO:0008006" key="3">
    <source>
        <dbReference type="Google" id="ProtNLM"/>
    </source>
</evidence>
<name>A0A9W8LTQ5_9FUNG</name>
<accession>A0A9W8LTQ5</accession>
<dbReference type="OrthoDB" id="2342176at2759"/>
<feature type="non-terminal residue" evidence="1">
    <location>
        <position position="1"/>
    </location>
</feature>
<keyword evidence="2" id="KW-1185">Reference proteome</keyword>
<dbReference type="EMBL" id="JANBUO010000870">
    <property type="protein sequence ID" value="KAJ2801106.1"/>
    <property type="molecule type" value="Genomic_DNA"/>
</dbReference>
<gene>
    <name evidence="1" type="ORF">H4R20_003809</name>
</gene>
<dbReference type="PANTHER" id="PTHR36182">
    <property type="entry name" value="PROTEIN, PUTATIVE (AFU_ORTHOLOGUE AFUA_6G10930)-RELATED"/>
    <property type="match status" value="1"/>
</dbReference>
<dbReference type="AlphaFoldDB" id="A0A9W8LTQ5"/>
<dbReference type="Proteomes" id="UP001140094">
    <property type="component" value="Unassembled WGS sequence"/>
</dbReference>
<dbReference type="PANTHER" id="PTHR36182:SF1">
    <property type="entry name" value="PROTEIN, PUTATIVE (AFU_ORTHOLOGUE AFUA_6G10930)-RELATED"/>
    <property type="match status" value="1"/>
</dbReference>
<dbReference type="Gene3D" id="2.70.50.70">
    <property type="match status" value="1"/>
</dbReference>
<sequence length="124" mass="13859">FSISYDGGKTFAVVHEELKHCFFNGATRNNNPEVRSYSFALPKDLPSSDKAVFAWTWVNAIGNREFYMNCADVEIKGSSDSYTGKEMVIANHDGYPDIPEFGDDYDTGLDLYKNAKDITVKPGN</sequence>
<proteinExistence type="predicted"/>
<evidence type="ECO:0000313" key="2">
    <source>
        <dbReference type="Proteomes" id="UP001140094"/>
    </source>
</evidence>
<reference evidence="1" key="1">
    <citation type="submission" date="2022-07" db="EMBL/GenBank/DDBJ databases">
        <title>Phylogenomic reconstructions and comparative analyses of Kickxellomycotina fungi.</title>
        <authorList>
            <person name="Reynolds N.K."/>
            <person name="Stajich J.E."/>
            <person name="Barry K."/>
            <person name="Grigoriev I.V."/>
            <person name="Crous P."/>
            <person name="Smith M.E."/>
        </authorList>
    </citation>
    <scope>NUCLEOTIDE SEQUENCE</scope>
    <source>
        <strain evidence="1">NRRL 1565</strain>
    </source>
</reference>
<protein>
    <recommendedName>
        <fullName evidence="3">Lytic polysaccharide monooxygenase</fullName>
    </recommendedName>
</protein>
<comment type="caution">
    <text evidence="1">The sequence shown here is derived from an EMBL/GenBank/DDBJ whole genome shotgun (WGS) entry which is preliminary data.</text>
</comment>
<organism evidence="1 2">
    <name type="scientific">Coemansia guatemalensis</name>
    <dbReference type="NCBI Taxonomy" id="2761395"/>
    <lineage>
        <taxon>Eukaryota</taxon>
        <taxon>Fungi</taxon>
        <taxon>Fungi incertae sedis</taxon>
        <taxon>Zoopagomycota</taxon>
        <taxon>Kickxellomycotina</taxon>
        <taxon>Kickxellomycetes</taxon>
        <taxon>Kickxellales</taxon>
        <taxon>Kickxellaceae</taxon>
        <taxon>Coemansia</taxon>
    </lineage>
</organism>